<sequence>MNGNDAAGDASSPPPKTERPRSRIMDRKIRPSGFSAFSPGKQGRRIPSRDRDPPPPPPLPSTTAAPAATPSTPENAKGRGLLNVRDLVRRIEKSGKSSSSSKPDAGASPGDEAAAAAKDDQACQDQGAASATMPPSPARGDGAASARHRRFPLPPTTPTATPILPPQLQQQQRDGPRHGGFRRCYDDTTAAPPVGQASAITAIVEKKPAAAASPPPSPIREQAKQRLPPEYSLALHRGQFSNSRLGDSDDGAKKKAAAPQQQQRDSAGRLKAKKSALDVFGISLGGSSVAAANAAPVKATPASGGDAGMPKEYLETMAYGKGSSEDARRHHSQHEPAAREKYTDISSKGRGSSEVTADSTKAKRSVSGPPSEPRLAKPKPASYSSSVTSPTPAPDDDDGGNGTPRWRSAAESRVFWEGVRAALFVSDDEMGEYSQQQDEARWLRAREAQDRLFWHQQQQQQQQQQMAATPLGNGGFAKDCALCRAAAAAAASDGMGLAAFPTPLQPVTPWDPAAVANRSAMVTPLWRGFRRHRSLASARSSTR</sequence>
<reference evidence="3" key="5">
    <citation type="submission" date="2018-04" db="UniProtKB">
        <authorList>
            <consortium name="EnsemblFungi"/>
        </authorList>
    </citation>
    <scope>IDENTIFICATION</scope>
    <source>
        <strain evidence="3">R3-111a-1</strain>
    </source>
</reference>
<dbReference type="EnsemblFungi" id="EJT76388">
    <property type="protein sequence ID" value="EJT76388"/>
    <property type="gene ID" value="GGTG_06307"/>
</dbReference>
<organism evidence="2">
    <name type="scientific">Gaeumannomyces tritici (strain R3-111a-1)</name>
    <name type="common">Wheat and barley take-all root rot fungus</name>
    <name type="synonym">Gaeumannomyces graminis var. tritici</name>
    <dbReference type="NCBI Taxonomy" id="644352"/>
    <lineage>
        <taxon>Eukaryota</taxon>
        <taxon>Fungi</taxon>
        <taxon>Dikarya</taxon>
        <taxon>Ascomycota</taxon>
        <taxon>Pezizomycotina</taxon>
        <taxon>Sordariomycetes</taxon>
        <taxon>Sordariomycetidae</taxon>
        <taxon>Magnaporthales</taxon>
        <taxon>Magnaporthaceae</taxon>
        <taxon>Gaeumannomyces</taxon>
    </lineage>
</organism>
<reference evidence="3" key="4">
    <citation type="journal article" date="2015" name="G3 (Bethesda)">
        <title>Genome sequences of three phytopathogenic species of the Magnaporthaceae family of fungi.</title>
        <authorList>
            <person name="Okagaki L.H."/>
            <person name="Nunes C.C."/>
            <person name="Sailsbery J."/>
            <person name="Clay B."/>
            <person name="Brown D."/>
            <person name="John T."/>
            <person name="Oh Y."/>
            <person name="Young N."/>
            <person name="Fitzgerald M."/>
            <person name="Haas B.J."/>
            <person name="Zeng Q."/>
            <person name="Young S."/>
            <person name="Adiconis X."/>
            <person name="Fan L."/>
            <person name="Levin J.Z."/>
            <person name="Mitchell T.K."/>
            <person name="Okubara P.A."/>
            <person name="Farman M.L."/>
            <person name="Kohn L.M."/>
            <person name="Birren B."/>
            <person name="Ma L.-J."/>
            <person name="Dean R.A."/>
        </authorList>
    </citation>
    <scope>NUCLEOTIDE SEQUENCE</scope>
    <source>
        <strain evidence="3">R3-111a-1</strain>
    </source>
</reference>
<feature type="compositionally biased region" description="Basic and acidic residues" evidence="1">
    <location>
        <begin position="86"/>
        <end position="95"/>
    </location>
</feature>
<feature type="region of interest" description="Disordered" evidence="1">
    <location>
        <begin position="290"/>
        <end position="309"/>
    </location>
</feature>
<dbReference type="HOGENOM" id="CLU_501561_0_0_1"/>
<dbReference type="Proteomes" id="UP000006039">
    <property type="component" value="Unassembled WGS sequence"/>
</dbReference>
<feature type="compositionally biased region" description="Low complexity" evidence="1">
    <location>
        <begin position="290"/>
        <end position="302"/>
    </location>
</feature>
<feature type="compositionally biased region" description="Low complexity" evidence="1">
    <location>
        <begin position="96"/>
        <end position="116"/>
    </location>
</feature>
<evidence type="ECO:0000313" key="4">
    <source>
        <dbReference type="Proteomes" id="UP000006039"/>
    </source>
</evidence>
<reference evidence="4" key="1">
    <citation type="submission" date="2010-07" db="EMBL/GenBank/DDBJ databases">
        <title>The genome sequence of Gaeumannomyces graminis var. tritici strain R3-111a-1.</title>
        <authorList>
            <consortium name="The Broad Institute Genome Sequencing Platform"/>
            <person name="Ma L.-J."/>
            <person name="Dead R."/>
            <person name="Young S."/>
            <person name="Zeng Q."/>
            <person name="Koehrsen M."/>
            <person name="Alvarado L."/>
            <person name="Berlin A."/>
            <person name="Chapman S.B."/>
            <person name="Chen Z."/>
            <person name="Freedman E."/>
            <person name="Gellesch M."/>
            <person name="Goldberg J."/>
            <person name="Griggs A."/>
            <person name="Gujja S."/>
            <person name="Heilman E.R."/>
            <person name="Heiman D."/>
            <person name="Hepburn T."/>
            <person name="Howarth C."/>
            <person name="Jen D."/>
            <person name="Larson L."/>
            <person name="Mehta T."/>
            <person name="Neiman D."/>
            <person name="Pearson M."/>
            <person name="Roberts A."/>
            <person name="Saif S."/>
            <person name="Shea T."/>
            <person name="Shenoy N."/>
            <person name="Sisk P."/>
            <person name="Stolte C."/>
            <person name="Sykes S."/>
            <person name="Walk T."/>
            <person name="White J."/>
            <person name="Yandava C."/>
            <person name="Haas B."/>
            <person name="Nusbaum C."/>
            <person name="Birren B."/>
        </authorList>
    </citation>
    <scope>NUCLEOTIDE SEQUENCE [LARGE SCALE GENOMIC DNA]</scope>
    <source>
        <strain evidence="4">R3-111a-1</strain>
    </source>
</reference>
<evidence type="ECO:0000256" key="1">
    <source>
        <dbReference type="SAM" id="MobiDB-lite"/>
    </source>
</evidence>
<evidence type="ECO:0000313" key="2">
    <source>
        <dbReference type="EMBL" id="EJT76388.1"/>
    </source>
</evidence>
<reference evidence="2" key="2">
    <citation type="submission" date="2010-07" db="EMBL/GenBank/DDBJ databases">
        <authorList>
            <consortium name="The Broad Institute Genome Sequencing Platform"/>
            <consortium name="Broad Institute Genome Sequencing Center for Infectious Disease"/>
            <person name="Ma L.-J."/>
            <person name="Dead R."/>
            <person name="Young S."/>
            <person name="Zeng Q."/>
            <person name="Koehrsen M."/>
            <person name="Alvarado L."/>
            <person name="Berlin A."/>
            <person name="Chapman S.B."/>
            <person name="Chen Z."/>
            <person name="Freedman E."/>
            <person name="Gellesch M."/>
            <person name="Goldberg J."/>
            <person name="Griggs A."/>
            <person name="Gujja S."/>
            <person name="Heilman E.R."/>
            <person name="Heiman D."/>
            <person name="Hepburn T."/>
            <person name="Howarth C."/>
            <person name="Jen D."/>
            <person name="Larson L."/>
            <person name="Mehta T."/>
            <person name="Neiman D."/>
            <person name="Pearson M."/>
            <person name="Roberts A."/>
            <person name="Saif S."/>
            <person name="Shea T."/>
            <person name="Shenoy N."/>
            <person name="Sisk P."/>
            <person name="Stolte C."/>
            <person name="Sykes S."/>
            <person name="Walk T."/>
            <person name="White J."/>
            <person name="Yandava C."/>
            <person name="Haas B."/>
            <person name="Nusbaum C."/>
            <person name="Birren B."/>
        </authorList>
    </citation>
    <scope>NUCLEOTIDE SEQUENCE</scope>
    <source>
        <strain evidence="2">R3-111a-1</strain>
    </source>
</reference>
<protein>
    <submittedName>
        <fullName evidence="2 3">Uncharacterized protein</fullName>
    </submittedName>
</protein>
<keyword evidence="4" id="KW-1185">Reference proteome</keyword>
<feature type="compositionally biased region" description="Polar residues" evidence="1">
    <location>
        <begin position="344"/>
        <end position="359"/>
    </location>
</feature>
<dbReference type="GeneID" id="20346765"/>
<gene>
    <name evidence="3" type="primary">20346765</name>
    <name evidence="2" type="ORF">GGTG_06307</name>
</gene>
<dbReference type="EMBL" id="GL385397">
    <property type="protein sequence ID" value="EJT76388.1"/>
    <property type="molecule type" value="Genomic_DNA"/>
</dbReference>
<dbReference type="RefSeq" id="XP_009222388.1">
    <property type="nucleotide sequence ID" value="XM_009224124.1"/>
</dbReference>
<feature type="compositionally biased region" description="Low complexity" evidence="1">
    <location>
        <begin position="158"/>
        <end position="172"/>
    </location>
</feature>
<feature type="region of interest" description="Disordered" evidence="1">
    <location>
        <begin position="1"/>
        <end position="273"/>
    </location>
</feature>
<name>J3NYF5_GAET3</name>
<evidence type="ECO:0000313" key="3">
    <source>
        <dbReference type="EnsemblFungi" id="EJT76388"/>
    </source>
</evidence>
<feature type="compositionally biased region" description="Low complexity" evidence="1">
    <location>
        <begin position="61"/>
        <end position="73"/>
    </location>
</feature>
<feature type="compositionally biased region" description="Basic and acidic residues" evidence="1">
    <location>
        <begin position="323"/>
        <end position="343"/>
    </location>
</feature>
<reference evidence="2" key="3">
    <citation type="submission" date="2010-09" db="EMBL/GenBank/DDBJ databases">
        <title>Annotation of Gaeumannomyces graminis var. tritici R3-111a-1.</title>
        <authorList>
            <consortium name="The Broad Institute Genome Sequencing Platform"/>
            <person name="Ma L.-J."/>
            <person name="Dead R."/>
            <person name="Young S.K."/>
            <person name="Zeng Q."/>
            <person name="Gargeya S."/>
            <person name="Fitzgerald M."/>
            <person name="Haas B."/>
            <person name="Abouelleil A."/>
            <person name="Alvarado L."/>
            <person name="Arachchi H.M."/>
            <person name="Berlin A."/>
            <person name="Brown A."/>
            <person name="Chapman S.B."/>
            <person name="Chen Z."/>
            <person name="Dunbar C."/>
            <person name="Freedman E."/>
            <person name="Gearin G."/>
            <person name="Gellesch M."/>
            <person name="Goldberg J."/>
            <person name="Griggs A."/>
            <person name="Gujja S."/>
            <person name="Heiman D."/>
            <person name="Howarth C."/>
            <person name="Larson L."/>
            <person name="Lui A."/>
            <person name="MacDonald P.J.P."/>
            <person name="Mehta T."/>
            <person name="Montmayeur A."/>
            <person name="Murphy C."/>
            <person name="Neiman D."/>
            <person name="Pearson M."/>
            <person name="Priest M."/>
            <person name="Roberts A."/>
            <person name="Saif S."/>
            <person name="Shea T."/>
            <person name="Shenoy N."/>
            <person name="Sisk P."/>
            <person name="Stolte C."/>
            <person name="Sykes S."/>
            <person name="Yandava C."/>
            <person name="Wortman J."/>
            <person name="Nusbaum C."/>
            <person name="Birren B."/>
        </authorList>
    </citation>
    <scope>NUCLEOTIDE SEQUENCE</scope>
    <source>
        <strain evidence="2">R3-111a-1</strain>
    </source>
</reference>
<dbReference type="AlphaFoldDB" id="J3NYF5"/>
<proteinExistence type="predicted"/>
<accession>J3NYF5</accession>
<dbReference type="VEuPathDB" id="FungiDB:GGTG_06307"/>
<feature type="region of interest" description="Disordered" evidence="1">
    <location>
        <begin position="321"/>
        <end position="409"/>
    </location>
</feature>
<feature type="compositionally biased region" description="Basic and acidic residues" evidence="1">
    <location>
        <begin position="16"/>
        <end position="29"/>
    </location>
</feature>